<name>A0A1H0G5F1_9ACTN</name>
<dbReference type="STRING" id="1005944.SAMN05192576_3261"/>
<evidence type="ECO:0000313" key="2">
    <source>
        <dbReference type="EMBL" id="SDO02127.1"/>
    </source>
</evidence>
<gene>
    <name evidence="2" type="ORF">SAMN05192576_3261</name>
</gene>
<feature type="region of interest" description="Disordered" evidence="1">
    <location>
        <begin position="35"/>
        <end position="55"/>
    </location>
</feature>
<accession>A0A1H0G5F1</accession>
<evidence type="ECO:0000313" key="3">
    <source>
        <dbReference type="Proteomes" id="UP000199004"/>
    </source>
</evidence>
<dbReference type="EMBL" id="FNIC01000005">
    <property type="protein sequence ID" value="SDO02127.1"/>
    <property type="molecule type" value="Genomic_DNA"/>
</dbReference>
<keyword evidence="3" id="KW-1185">Reference proteome</keyword>
<protein>
    <submittedName>
        <fullName evidence="2">Uncharacterized protein</fullName>
    </submittedName>
</protein>
<dbReference type="Proteomes" id="UP000199004">
    <property type="component" value="Unassembled WGS sequence"/>
</dbReference>
<proteinExistence type="predicted"/>
<evidence type="ECO:0000256" key="1">
    <source>
        <dbReference type="SAM" id="MobiDB-lite"/>
    </source>
</evidence>
<organism evidence="2 3">
    <name type="scientific">Nocardioides szechwanensis</name>
    <dbReference type="NCBI Taxonomy" id="1005944"/>
    <lineage>
        <taxon>Bacteria</taxon>
        <taxon>Bacillati</taxon>
        <taxon>Actinomycetota</taxon>
        <taxon>Actinomycetes</taxon>
        <taxon>Propionibacteriales</taxon>
        <taxon>Nocardioidaceae</taxon>
        <taxon>Nocardioides</taxon>
    </lineage>
</organism>
<sequence>MSAMTSQASRHVVRRVVAAPVVALTVLLVATGCGTASDPSPPAGVDGLTVPTPSPDPGDFVDEIDNPWLPLTPGSAWSYRTAEGVDDEWSVGPGPEISGVETTALVTSSGVADYYAQDESGNVWWLGREGEWQAGEGVAEAGIAMLATPRLGDGYVGSEPGPRAEIVAVDGVRETEAGAFEDLLVIETTDPDGRLLTSYYARDVGLVYRETETAVPDEFLELFNRS</sequence>
<reference evidence="2 3" key="1">
    <citation type="submission" date="2016-10" db="EMBL/GenBank/DDBJ databases">
        <authorList>
            <person name="de Groot N.N."/>
        </authorList>
    </citation>
    <scope>NUCLEOTIDE SEQUENCE [LARGE SCALE GENOMIC DNA]</scope>
    <source>
        <strain evidence="2 3">CGMCC 1.11147</strain>
    </source>
</reference>
<dbReference type="AlphaFoldDB" id="A0A1H0G5F1"/>